<protein>
    <submittedName>
        <fullName evidence="1">Uncharacterized protein</fullName>
    </submittedName>
</protein>
<organism evidence="1">
    <name type="scientific">viral metagenome</name>
    <dbReference type="NCBI Taxonomy" id="1070528"/>
    <lineage>
        <taxon>unclassified sequences</taxon>
        <taxon>metagenomes</taxon>
        <taxon>organismal metagenomes</taxon>
    </lineage>
</organism>
<dbReference type="InterPro" id="IPR011856">
    <property type="entry name" value="tRNA_endonuc-like_dom_sf"/>
</dbReference>
<evidence type="ECO:0000313" key="1">
    <source>
        <dbReference type="EMBL" id="QHT10545.1"/>
    </source>
</evidence>
<reference evidence="1" key="1">
    <citation type="journal article" date="2020" name="Nature">
        <title>Giant virus diversity and host interactions through global metagenomics.</title>
        <authorList>
            <person name="Schulz F."/>
            <person name="Roux S."/>
            <person name="Paez-Espino D."/>
            <person name="Jungbluth S."/>
            <person name="Walsh D.A."/>
            <person name="Denef V.J."/>
            <person name="McMahon K.D."/>
            <person name="Konstantinidis K.T."/>
            <person name="Eloe-Fadrosh E.A."/>
            <person name="Kyrpides N.C."/>
            <person name="Woyke T."/>
        </authorList>
    </citation>
    <scope>NUCLEOTIDE SEQUENCE</scope>
    <source>
        <strain evidence="1">GVMAG-M-3300023174-107</strain>
    </source>
</reference>
<dbReference type="EMBL" id="MN739522">
    <property type="protein sequence ID" value="QHT10545.1"/>
    <property type="molecule type" value="Genomic_DNA"/>
</dbReference>
<name>A0A6C0D4A5_9ZZZZ</name>
<dbReference type="Gene3D" id="3.40.1350.10">
    <property type="match status" value="1"/>
</dbReference>
<dbReference type="GO" id="GO:0003676">
    <property type="term" value="F:nucleic acid binding"/>
    <property type="evidence" value="ECO:0007669"/>
    <property type="project" value="InterPro"/>
</dbReference>
<accession>A0A6C0D4A5</accession>
<sequence>MYDYDKTCAKFLEVNCKITDTKEEYEKRNKDEKFSKCNYIASCGHQHVVFINVFFSRKTGLVCPSCKSKENGIKKKEEMKDDKLKYLKTELRCINYFKEICKGFEMHKAFDGCRADLIARPNGEIQDKWIGIQVKTTERNNHYEFGMHQTYDNYLILCVCEEDKRMWLFPYEDLNGVSKIHIGITSKYNEYEITNNLEKLNHYYQTTKKFTYEELDKPLCIYTEREKEFYRFRESKIDFLEFTYNDMEGIVYDFKIGDKKVQEKVGYIDKVKNRNVFCLWKNNGKINDNREQKCYDIGDNDYYWLNADDKELFYVIPEQILIDKGYVGYCGYKKQLKINRIETKYNNWIQPYKFNYKSFGLFEKNRLLKILKIIL</sequence>
<dbReference type="AlphaFoldDB" id="A0A6C0D4A5"/>
<proteinExistence type="predicted"/>